<name>A0ABV4U4K7_9BACT</name>
<dbReference type="Proteomes" id="UP001575105">
    <property type="component" value="Unassembled WGS sequence"/>
</dbReference>
<proteinExistence type="predicted"/>
<evidence type="ECO:0000313" key="2">
    <source>
        <dbReference type="EMBL" id="MFA9478531.1"/>
    </source>
</evidence>
<comment type="caution">
    <text evidence="2">The sequence shown here is derived from an EMBL/GenBank/DDBJ whole genome shotgun (WGS) entry which is preliminary data.</text>
</comment>
<sequence>MKINPITALTIAEAALRAFELAMRQVELLAQDGELTPEQWKHLKRRADASDARVDQLAEQARQRQAR</sequence>
<feature type="region of interest" description="Disordered" evidence="1">
    <location>
        <begin position="43"/>
        <end position="67"/>
    </location>
</feature>
<feature type="compositionally biased region" description="Basic and acidic residues" evidence="1">
    <location>
        <begin position="46"/>
        <end position="56"/>
    </location>
</feature>
<protein>
    <submittedName>
        <fullName evidence="2">Uncharacterized protein</fullName>
    </submittedName>
</protein>
<dbReference type="EMBL" id="JBGUBD010000005">
    <property type="protein sequence ID" value="MFA9478531.1"/>
    <property type="molecule type" value="Genomic_DNA"/>
</dbReference>
<reference evidence="2 3" key="1">
    <citation type="submission" date="2024-08" db="EMBL/GenBank/DDBJ databases">
        <title>Whole-genome sequencing of halo(alkali)philic microorganisms from hypersaline lakes.</title>
        <authorList>
            <person name="Sorokin D.Y."/>
            <person name="Merkel A.Y."/>
            <person name="Messina E."/>
            <person name="Yakimov M."/>
        </authorList>
    </citation>
    <scope>NUCLEOTIDE SEQUENCE [LARGE SCALE GENOMIC DNA]</scope>
    <source>
        <strain evidence="2 3">AB-hyl4</strain>
    </source>
</reference>
<accession>A0ABV4U4K7</accession>
<organism evidence="2 3">
    <name type="scientific">Natronomicrosphaera hydrolytica</name>
    <dbReference type="NCBI Taxonomy" id="3242702"/>
    <lineage>
        <taxon>Bacteria</taxon>
        <taxon>Pseudomonadati</taxon>
        <taxon>Planctomycetota</taxon>
        <taxon>Phycisphaerae</taxon>
        <taxon>Phycisphaerales</taxon>
        <taxon>Phycisphaeraceae</taxon>
        <taxon>Natronomicrosphaera</taxon>
    </lineage>
</organism>
<keyword evidence="3" id="KW-1185">Reference proteome</keyword>
<gene>
    <name evidence="2" type="ORF">ACERK3_09505</name>
</gene>
<evidence type="ECO:0000313" key="3">
    <source>
        <dbReference type="Proteomes" id="UP001575105"/>
    </source>
</evidence>
<evidence type="ECO:0000256" key="1">
    <source>
        <dbReference type="SAM" id="MobiDB-lite"/>
    </source>
</evidence>
<dbReference type="RefSeq" id="WP_425345457.1">
    <property type="nucleotide sequence ID" value="NZ_JBGUBD010000005.1"/>
</dbReference>